<dbReference type="GO" id="GO:0005634">
    <property type="term" value="C:nucleus"/>
    <property type="evidence" value="ECO:0007669"/>
    <property type="project" value="TreeGrafter"/>
</dbReference>
<dbReference type="AlphaFoldDB" id="A0A830HEJ7"/>
<dbReference type="GO" id="GO:0009225">
    <property type="term" value="P:nucleotide-sugar metabolic process"/>
    <property type="evidence" value="ECO:0007669"/>
    <property type="project" value="TreeGrafter"/>
</dbReference>
<dbReference type="OrthoDB" id="1937899at2759"/>
<comment type="caution">
    <text evidence="4">The sequence shown here is derived from an EMBL/GenBank/DDBJ whole genome shotgun (WGS) entry which is preliminary data.</text>
</comment>
<feature type="binding site" evidence="2">
    <location>
        <position position="297"/>
    </location>
    <ligand>
        <name>substrate</name>
    </ligand>
</feature>
<dbReference type="GO" id="GO:0005737">
    <property type="term" value="C:cytoplasm"/>
    <property type="evidence" value="ECO:0007669"/>
    <property type="project" value="TreeGrafter"/>
</dbReference>
<dbReference type="GO" id="GO:0006282">
    <property type="term" value="P:regulation of DNA repair"/>
    <property type="evidence" value="ECO:0007669"/>
    <property type="project" value="InterPro"/>
</dbReference>
<protein>
    <recommendedName>
        <fullName evidence="3">PARG catalytic Macro domain-containing protein</fullName>
    </recommendedName>
</protein>
<reference evidence="4" key="1">
    <citation type="submission" date="2020-10" db="EMBL/GenBank/DDBJ databases">
        <title>Unveiling of a novel bifunctional photoreceptor, Dualchrome1, isolated from a cosmopolitan green alga.</title>
        <authorList>
            <person name="Suzuki S."/>
            <person name="Kawachi M."/>
        </authorList>
    </citation>
    <scope>NUCLEOTIDE SEQUENCE</scope>
    <source>
        <strain evidence="4">NIES 2893</strain>
    </source>
</reference>
<dbReference type="Pfam" id="PF05028">
    <property type="entry name" value="PARG_cat_C"/>
    <property type="match status" value="1"/>
</dbReference>
<feature type="active site" evidence="1">
    <location>
        <position position="258"/>
    </location>
</feature>
<feature type="binding site" evidence="2">
    <location>
        <position position="256"/>
    </location>
    <ligand>
        <name>substrate</name>
    </ligand>
</feature>
<proteinExistence type="predicted"/>
<feature type="binding site" evidence="2">
    <location>
        <position position="242"/>
    </location>
    <ligand>
        <name>substrate</name>
    </ligand>
</feature>
<dbReference type="InterPro" id="IPR046372">
    <property type="entry name" value="PARG_cat_C"/>
</dbReference>
<evidence type="ECO:0000313" key="4">
    <source>
        <dbReference type="EMBL" id="GHP05178.1"/>
    </source>
</evidence>
<evidence type="ECO:0000313" key="5">
    <source>
        <dbReference type="Proteomes" id="UP000660262"/>
    </source>
</evidence>
<dbReference type="PANTHER" id="PTHR12837:SF0">
    <property type="entry name" value="POLY(ADP-RIBOSE) GLYCOHYDROLASE"/>
    <property type="match status" value="1"/>
</dbReference>
<organism evidence="4 5">
    <name type="scientific">Pycnococcus provasolii</name>
    <dbReference type="NCBI Taxonomy" id="41880"/>
    <lineage>
        <taxon>Eukaryota</taxon>
        <taxon>Viridiplantae</taxon>
        <taxon>Chlorophyta</taxon>
        <taxon>Pseudoscourfieldiophyceae</taxon>
        <taxon>Pseudoscourfieldiales</taxon>
        <taxon>Pycnococcaceae</taxon>
        <taxon>Pycnococcus</taxon>
    </lineage>
</organism>
<dbReference type="GO" id="GO:0005975">
    <property type="term" value="P:carbohydrate metabolic process"/>
    <property type="evidence" value="ECO:0007669"/>
    <property type="project" value="InterPro"/>
</dbReference>
<dbReference type="GO" id="GO:0004649">
    <property type="term" value="F:poly(ADP-ribose) glycohydrolase activity"/>
    <property type="evidence" value="ECO:0007669"/>
    <property type="project" value="InterPro"/>
</dbReference>
<feature type="active site" evidence="1">
    <location>
        <position position="257"/>
    </location>
</feature>
<evidence type="ECO:0000256" key="2">
    <source>
        <dbReference type="PIRSR" id="PIRSR607724-2"/>
    </source>
</evidence>
<evidence type="ECO:0000256" key="1">
    <source>
        <dbReference type="PIRSR" id="PIRSR607724-1"/>
    </source>
</evidence>
<dbReference type="Proteomes" id="UP000660262">
    <property type="component" value="Unassembled WGS sequence"/>
</dbReference>
<gene>
    <name evidence="4" type="ORF">PPROV_000393000</name>
</gene>
<dbReference type="EMBL" id="BNJQ01000009">
    <property type="protein sequence ID" value="GHP05178.1"/>
    <property type="molecule type" value="Genomic_DNA"/>
</dbReference>
<name>A0A830HEJ7_9CHLO</name>
<keyword evidence="5" id="KW-1185">Reference proteome</keyword>
<dbReference type="InterPro" id="IPR007724">
    <property type="entry name" value="Poly_GlycHdrlase"/>
</dbReference>
<sequence length="465" mass="51580">MMRRLPDEEVTRAAEQVLIRAPARRQQGEGGGEADAGVKEERVQAVERIVRAVRRAHDGDDDVVVRGMCSYVKNWCTSESSFAFVEEILPAALRGIADVRRLAAEGELDLLREGRAACVQVGRQLAHALLSCALFGVCKSAAGFDWPYFSMEPLWRVVDNYDVVRAKIACQLAYHHEAFRRDNFVEDSQPIRFTRKVLVDGFDEEVWLNSTTPLGEFRVIHHGANVSIGTAPNHVLRADFANASLGGGVWSRGAVQEEILFSEEPELCVGMLLAQDLGDRESLHIDHSMRYSTTIGYSATLQFAKPLHPPEKYGPVIAMDAIEFRDSFRADKTQYTTHSMVRELCKSLCAFLPCESALVGGDRDDAAEASLIPPVATGNWGCGAFGGDPQLKALLQWLSASTACRPIDYYTHTDARVANRLDDDLVRRMRSRYATVGGLFTALSQFDPHHHGRAIDLFDWLSLAL</sequence>
<feature type="domain" description="PARG catalytic Macro" evidence="3">
    <location>
        <begin position="207"/>
        <end position="418"/>
    </location>
</feature>
<dbReference type="GO" id="GO:1990966">
    <property type="term" value="P:ATP generation from poly-ADP-D-ribose"/>
    <property type="evidence" value="ECO:0007669"/>
    <property type="project" value="TreeGrafter"/>
</dbReference>
<feature type="active site" evidence="1">
    <location>
        <position position="239"/>
    </location>
</feature>
<evidence type="ECO:0000259" key="3">
    <source>
        <dbReference type="Pfam" id="PF05028"/>
    </source>
</evidence>
<dbReference type="PANTHER" id="PTHR12837">
    <property type="entry name" value="POLY ADP-RIBOSE GLYCOHYDROLASE"/>
    <property type="match status" value="1"/>
</dbReference>
<accession>A0A830HEJ7</accession>